<dbReference type="RefSeq" id="WP_281251574.1">
    <property type="nucleotide sequence ID" value="NZ_FZNQ01000028.1"/>
</dbReference>
<name>A0A238Y313_HALVU</name>
<organism evidence="2 3">
    <name type="scientific">Halorubrum vacuolatum</name>
    <name type="common">Natronobacterium vacuolatum</name>
    <dbReference type="NCBI Taxonomy" id="63740"/>
    <lineage>
        <taxon>Archaea</taxon>
        <taxon>Methanobacteriati</taxon>
        <taxon>Methanobacteriota</taxon>
        <taxon>Stenosarchaea group</taxon>
        <taxon>Halobacteria</taxon>
        <taxon>Halobacteriales</taxon>
        <taxon>Haloferacaceae</taxon>
        <taxon>Halorubrum</taxon>
    </lineage>
</organism>
<feature type="region of interest" description="Disordered" evidence="1">
    <location>
        <begin position="15"/>
        <end position="44"/>
    </location>
</feature>
<accession>A0A238Y313</accession>
<feature type="compositionally biased region" description="Basic and acidic residues" evidence="1">
    <location>
        <begin position="15"/>
        <end position="32"/>
    </location>
</feature>
<keyword evidence="3" id="KW-1185">Reference proteome</keyword>
<evidence type="ECO:0000256" key="1">
    <source>
        <dbReference type="SAM" id="MobiDB-lite"/>
    </source>
</evidence>
<sequence>MCHCFQDLENMTDEERAEVLDEHSAEELRSEYSSDELEQLGIAA</sequence>
<evidence type="ECO:0000313" key="2">
    <source>
        <dbReference type="EMBL" id="SNR65198.1"/>
    </source>
</evidence>
<gene>
    <name evidence="2" type="ORF">SAMN06264855_12820</name>
</gene>
<evidence type="ECO:0000313" key="3">
    <source>
        <dbReference type="Proteomes" id="UP000198397"/>
    </source>
</evidence>
<protein>
    <submittedName>
        <fullName evidence="2">Uncharacterized protein</fullName>
    </submittedName>
</protein>
<dbReference type="AlphaFoldDB" id="A0A238Y313"/>
<dbReference type="EMBL" id="FZNQ01000028">
    <property type="protein sequence ID" value="SNR65198.1"/>
    <property type="molecule type" value="Genomic_DNA"/>
</dbReference>
<reference evidence="2 3" key="1">
    <citation type="submission" date="2017-06" db="EMBL/GenBank/DDBJ databases">
        <authorList>
            <person name="Kim H.J."/>
            <person name="Triplett B.A."/>
        </authorList>
    </citation>
    <scope>NUCLEOTIDE SEQUENCE [LARGE SCALE GENOMIC DNA]</scope>
    <source>
        <strain evidence="2 3">DSM 8800</strain>
    </source>
</reference>
<dbReference type="Proteomes" id="UP000198397">
    <property type="component" value="Unassembled WGS sequence"/>
</dbReference>
<proteinExistence type="predicted"/>